<feature type="transmembrane region" description="Helical" evidence="1">
    <location>
        <begin position="82"/>
        <end position="105"/>
    </location>
</feature>
<feature type="transmembrane region" description="Helical" evidence="1">
    <location>
        <begin position="225"/>
        <end position="243"/>
    </location>
</feature>
<dbReference type="OrthoDB" id="5920264at2759"/>
<keyword evidence="4" id="KW-1185">Reference proteome</keyword>
<dbReference type="GO" id="GO:0036503">
    <property type="term" value="P:ERAD pathway"/>
    <property type="evidence" value="ECO:0007669"/>
    <property type="project" value="TreeGrafter"/>
</dbReference>
<feature type="transmembrane region" description="Helical" evidence="1">
    <location>
        <begin position="143"/>
        <end position="163"/>
    </location>
</feature>
<organism evidence="2">
    <name type="scientific">Sarcoptes scabiei</name>
    <name type="common">Itch mite</name>
    <name type="synonym">Acarus scabiei</name>
    <dbReference type="NCBI Taxonomy" id="52283"/>
    <lineage>
        <taxon>Eukaryota</taxon>
        <taxon>Metazoa</taxon>
        <taxon>Ecdysozoa</taxon>
        <taxon>Arthropoda</taxon>
        <taxon>Chelicerata</taxon>
        <taxon>Arachnida</taxon>
        <taxon>Acari</taxon>
        <taxon>Acariformes</taxon>
        <taxon>Sarcoptiformes</taxon>
        <taxon>Astigmata</taxon>
        <taxon>Psoroptidia</taxon>
        <taxon>Sarcoptoidea</taxon>
        <taxon>Sarcoptidae</taxon>
        <taxon>Sarcoptinae</taxon>
        <taxon>Sarcoptes</taxon>
    </lineage>
</organism>
<sequence length="311" mass="36313">MDLSIDSCPGLYCGRIWSNGSFGDCSACPRGYRSDSQHLCQLCENDLQLYDWIYLSFMVVIFVLIQLYFIDCSTRSTRINLISLLLYVAIVFETVLAAISSLIAFCRDWNFHLKTCGVKSFSDWYTLFYNPSLNRNFNCTHEAVYPLYSIVFLFYIISIGLVLSRHLYLRFLGYCLVLFSRSDAIKAFYSKNYLTKNIYFALYSIPALLSIHATLAGVIYYIFPYLLIIGSVISIVIHLTYQIDQSCRYLFRSMLEFRNLCIVLFHWSLHIFGIVSLTELKHYFDYCYFLLVPFPTFFYILTSKFTDPSKL</sequence>
<reference evidence="2" key="2">
    <citation type="submission" date="2020-01" db="EMBL/GenBank/DDBJ databases">
        <authorList>
            <person name="Korhonen P.K.K."/>
            <person name="Guangxu M.G."/>
            <person name="Wang T.W."/>
            <person name="Stroehlein A.J.S."/>
            <person name="Young N.D."/>
            <person name="Ang C.-S.A."/>
            <person name="Fernando D.W.F."/>
            <person name="Lu H.L."/>
            <person name="Taylor S.T."/>
            <person name="Ehtesham M.E.M."/>
            <person name="Najaraj S.H.N."/>
            <person name="Harsha G.H.G."/>
            <person name="Madugundu A.M."/>
            <person name="Renuse S.R."/>
            <person name="Holt D.H."/>
            <person name="Pandey A.P."/>
            <person name="Papenfuss A.P."/>
            <person name="Gasser R.B.G."/>
            <person name="Fischer K.F."/>
        </authorList>
    </citation>
    <scope>NUCLEOTIDE SEQUENCE</scope>
    <source>
        <strain evidence="2">SSS_KF_BRIS2020</strain>
    </source>
</reference>
<name>A0A834R2I6_SARSC</name>
<dbReference type="Proteomes" id="UP000070412">
    <property type="component" value="Unassembled WGS sequence"/>
</dbReference>
<dbReference type="AlphaFoldDB" id="A0A834R2I6"/>
<dbReference type="PANTHER" id="PTHR12740">
    <property type="entry name" value="JNK1/MAPK8-ASSOCIATED MEMBRANE PROTEIN"/>
    <property type="match status" value="1"/>
</dbReference>
<evidence type="ECO:0000313" key="4">
    <source>
        <dbReference type="Proteomes" id="UP000070412"/>
    </source>
</evidence>
<evidence type="ECO:0000313" key="3">
    <source>
        <dbReference type="EnsemblMetazoa" id="KAF7488510.1"/>
    </source>
</evidence>
<proteinExistence type="predicted"/>
<keyword evidence="1" id="KW-1133">Transmembrane helix</keyword>
<feature type="transmembrane region" description="Helical" evidence="1">
    <location>
        <begin position="52"/>
        <end position="70"/>
    </location>
</feature>
<dbReference type="EMBL" id="WVUK01000066">
    <property type="protein sequence ID" value="KAF7488510.1"/>
    <property type="molecule type" value="Genomic_DNA"/>
</dbReference>
<feature type="transmembrane region" description="Helical" evidence="1">
    <location>
        <begin position="198"/>
        <end position="219"/>
    </location>
</feature>
<dbReference type="EnsemblMetazoa" id="SSS_5144s_mrna">
    <property type="protein sequence ID" value="KAF7488510.1"/>
    <property type="gene ID" value="SSS_5144"/>
</dbReference>
<dbReference type="Pfam" id="PF05571">
    <property type="entry name" value="JAMP"/>
    <property type="match status" value="1"/>
</dbReference>
<feature type="transmembrane region" description="Helical" evidence="1">
    <location>
        <begin position="283"/>
        <end position="301"/>
    </location>
</feature>
<reference evidence="3" key="3">
    <citation type="submission" date="2022-06" db="UniProtKB">
        <authorList>
            <consortium name="EnsemblMetazoa"/>
        </authorList>
    </citation>
    <scope>IDENTIFICATION</scope>
</reference>
<evidence type="ECO:0000256" key="1">
    <source>
        <dbReference type="SAM" id="Phobius"/>
    </source>
</evidence>
<accession>A0A834R2I6</accession>
<feature type="transmembrane region" description="Helical" evidence="1">
    <location>
        <begin position="255"/>
        <end position="277"/>
    </location>
</feature>
<dbReference type="GO" id="GO:0031625">
    <property type="term" value="F:ubiquitin protein ligase binding"/>
    <property type="evidence" value="ECO:0007669"/>
    <property type="project" value="TreeGrafter"/>
</dbReference>
<dbReference type="InterPro" id="IPR008485">
    <property type="entry name" value="JAMP"/>
</dbReference>
<dbReference type="GO" id="GO:0016020">
    <property type="term" value="C:membrane"/>
    <property type="evidence" value="ECO:0007669"/>
    <property type="project" value="InterPro"/>
</dbReference>
<reference evidence="4" key="1">
    <citation type="journal article" date="2020" name="PLoS Negl. Trop. Dis.">
        <title>High-quality nuclear genome for Sarcoptes scabiei-A critical resource for a neglected parasite.</title>
        <authorList>
            <person name="Korhonen P.K."/>
            <person name="Gasser R.B."/>
            <person name="Ma G."/>
            <person name="Wang T."/>
            <person name="Stroehlein A.J."/>
            <person name="Young N.D."/>
            <person name="Ang C.S."/>
            <person name="Fernando D.D."/>
            <person name="Lu H.C."/>
            <person name="Taylor S."/>
            <person name="Reynolds S.L."/>
            <person name="Mofiz E."/>
            <person name="Najaraj S.H."/>
            <person name="Gowda H."/>
            <person name="Madugundu A."/>
            <person name="Renuse S."/>
            <person name="Holt D."/>
            <person name="Pandey A."/>
            <person name="Papenfuss A.T."/>
            <person name="Fischer K."/>
        </authorList>
    </citation>
    <scope>NUCLEOTIDE SEQUENCE [LARGE SCALE GENOMIC DNA]</scope>
</reference>
<dbReference type="PANTHER" id="PTHR12740:SF4">
    <property type="entry name" value="JNK1_MAPK8-ASSOCIATED MEMBRANE PROTEIN"/>
    <property type="match status" value="1"/>
</dbReference>
<protein>
    <submittedName>
        <fullName evidence="2">JNK1/MAPK8-associated membrane protein</fullName>
    </submittedName>
</protein>
<dbReference type="OMA" id="CPGIYCG"/>
<keyword evidence="1" id="KW-0472">Membrane</keyword>
<dbReference type="GO" id="GO:0006986">
    <property type="term" value="P:response to unfolded protein"/>
    <property type="evidence" value="ECO:0007669"/>
    <property type="project" value="InterPro"/>
</dbReference>
<keyword evidence="1" id="KW-0812">Transmembrane</keyword>
<gene>
    <name evidence="2" type="ORF">SSS_5144</name>
</gene>
<evidence type="ECO:0000313" key="2">
    <source>
        <dbReference type="EMBL" id="KAF7488510.1"/>
    </source>
</evidence>